<dbReference type="Proteomes" id="UP000264779">
    <property type="component" value="Unassembled WGS sequence"/>
</dbReference>
<organism evidence="8 10">
    <name type="scientific">Alteromonas australica</name>
    <dbReference type="NCBI Taxonomy" id="589873"/>
    <lineage>
        <taxon>Bacteria</taxon>
        <taxon>Pseudomonadati</taxon>
        <taxon>Pseudomonadota</taxon>
        <taxon>Gammaproteobacteria</taxon>
        <taxon>Alteromonadales</taxon>
        <taxon>Alteromonadaceae</taxon>
        <taxon>Alteromonas/Salinimonas group</taxon>
        <taxon>Alteromonas</taxon>
    </lineage>
</organism>
<dbReference type="PRINTS" id="PR00090">
    <property type="entry name" value="RNGDIOXGNASE"/>
</dbReference>
<evidence type="ECO:0000313" key="8">
    <source>
        <dbReference type="EMBL" id="HAW77628.1"/>
    </source>
</evidence>
<dbReference type="PANTHER" id="PTHR43756:SF5">
    <property type="entry name" value="CHOLINE MONOOXYGENASE, CHLOROPLASTIC"/>
    <property type="match status" value="1"/>
</dbReference>
<dbReference type="InterPro" id="IPR017941">
    <property type="entry name" value="Rieske_2Fe-2S"/>
</dbReference>
<evidence type="ECO:0000313" key="11">
    <source>
        <dbReference type="Proteomes" id="UP000264779"/>
    </source>
</evidence>
<dbReference type="PANTHER" id="PTHR43756">
    <property type="entry name" value="CHOLINE MONOOXYGENASE, CHLOROPLASTIC"/>
    <property type="match status" value="1"/>
</dbReference>
<dbReference type="InterPro" id="IPR001663">
    <property type="entry name" value="Rng_hydr_dOase-A"/>
</dbReference>
<sequence length="380" mass="42549">MTPVNAITSDQVAKHGLPADVFKDPNTYTAECDTIFAKGWASIGCGQQIAKPGDILPVRIAGQSLIAMRNKDGEIGVFHNICRHKAAPLVDEPCNKRSLVCPYHKWSFKIDGSLLNAPRYFGKENKVMTPEDKADKGLIAVRFAVWWDIIFVNISGDAEPFEAFIKPLDEQLADYPKEHIQKISTTDYSGDVNWKLAVDNFLDGYHVPFVHSQACTVESVLEQDDLFLSDNIVGLRLMNGASAKPAKTSKQLPHWEGLKPELKGTQQWFGIFPNTLFFVDPCWVQTIVIKPMGETTTDESLSIYVVNENAASEAFVEERARLHDVLNEVNQQDIELLDKLQVTRSNAIANQGHLNDAWDQVNMTFHQMWLSKMSAASTEK</sequence>
<comment type="caution">
    <text evidence="8">The sequence shown here is derived from an EMBL/GenBank/DDBJ whole genome shotgun (WGS) entry which is preliminary data.</text>
</comment>
<reference evidence="10 11" key="1">
    <citation type="journal article" date="2018" name="Nat. Biotechnol.">
        <title>A standardized bacterial taxonomy based on genome phylogeny substantially revises the tree of life.</title>
        <authorList>
            <person name="Parks D.H."/>
            <person name="Chuvochina M."/>
            <person name="Waite D.W."/>
            <person name="Rinke C."/>
            <person name="Skarshewski A."/>
            <person name="Chaumeil P.A."/>
            <person name="Hugenholtz P."/>
        </authorList>
    </citation>
    <scope>NUCLEOTIDE SEQUENCE [LARGE SCALE GENOMIC DNA]</scope>
    <source>
        <strain evidence="9">UBA11621</strain>
        <strain evidence="8">UBA11978</strain>
    </source>
</reference>
<evidence type="ECO:0000256" key="1">
    <source>
        <dbReference type="ARBA" id="ARBA00001962"/>
    </source>
</evidence>
<accession>A0A350P8L1</accession>
<dbReference type="PROSITE" id="PS51296">
    <property type="entry name" value="RIESKE"/>
    <property type="match status" value="1"/>
</dbReference>
<dbReference type="AlphaFoldDB" id="A0A350P8L1"/>
<name>A0A350P8L1_9ALTE</name>
<keyword evidence="4" id="KW-0560">Oxidoreductase</keyword>
<evidence type="ECO:0000313" key="10">
    <source>
        <dbReference type="Proteomes" id="UP000263517"/>
    </source>
</evidence>
<dbReference type="GO" id="GO:0051537">
    <property type="term" value="F:2 iron, 2 sulfur cluster binding"/>
    <property type="evidence" value="ECO:0007669"/>
    <property type="project" value="UniProtKB-KW"/>
</dbReference>
<keyword evidence="3" id="KW-0479">Metal-binding</keyword>
<evidence type="ECO:0000259" key="7">
    <source>
        <dbReference type="PROSITE" id="PS51296"/>
    </source>
</evidence>
<dbReference type="Proteomes" id="UP000263517">
    <property type="component" value="Unassembled WGS sequence"/>
</dbReference>
<dbReference type="Gene3D" id="2.102.10.10">
    <property type="entry name" value="Rieske [2Fe-2S] iron-sulphur domain"/>
    <property type="match status" value="1"/>
</dbReference>
<feature type="domain" description="Rieske" evidence="7">
    <location>
        <begin position="42"/>
        <end position="152"/>
    </location>
</feature>
<proteinExistence type="predicted"/>
<dbReference type="EMBL" id="DNAN01000629">
    <property type="protein sequence ID" value="HAW77628.1"/>
    <property type="molecule type" value="Genomic_DNA"/>
</dbReference>
<evidence type="ECO:0000256" key="3">
    <source>
        <dbReference type="ARBA" id="ARBA00022723"/>
    </source>
</evidence>
<gene>
    <name evidence="8" type="ORF">DCW74_18075</name>
    <name evidence="9" type="ORF">DEB45_12105</name>
</gene>
<evidence type="ECO:0000256" key="5">
    <source>
        <dbReference type="ARBA" id="ARBA00023004"/>
    </source>
</evidence>
<evidence type="ECO:0000313" key="9">
    <source>
        <dbReference type="EMBL" id="HBU51994.1"/>
    </source>
</evidence>
<dbReference type="RefSeq" id="WP_196897582.1">
    <property type="nucleotide sequence ID" value="NZ_CALBIY010000076.1"/>
</dbReference>
<keyword evidence="2" id="KW-0001">2Fe-2S</keyword>
<dbReference type="InterPro" id="IPR015879">
    <property type="entry name" value="Ring_hydroxy_dOase_asu_C_dom"/>
</dbReference>
<dbReference type="SUPFAM" id="SSF55961">
    <property type="entry name" value="Bet v1-like"/>
    <property type="match status" value="1"/>
</dbReference>
<protein>
    <recommendedName>
        <fullName evidence="7">Rieske domain-containing protein</fullName>
    </recommendedName>
</protein>
<dbReference type="EMBL" id="DONK01000184">
    <property type="protein sequence ID" value="HBU51994.1"/>
    <property type="molecule type" value="Genomic_DNA"/>
</dbReference>
<keyword evidence="5" id="KW-0408">Iron</keyword>
<dbReference type="CDD" id="cd03469">
    <property type="entry name" value="Rieske_RO_Alpha_N"/>
    <property type="match status" value="1"/>
</dbReference>
<dbReference type="GO" id="GO:0005506">
    <property type="term" value="F:iron ion binding"/>
    <property type="evidence" value="ECO:0007669"/>
    <property type="project" value="InterPro"/>
</dbReference>
<evidence type="ECO:0000256" key="4">
    <source>
        <dbReference type="ARBA" id="ARBA00023002"/>
    </source>
</evidence>
<dbReference type="SUPFAM" id="SSF50022">
    <property type="entry name" value="ISP domain"/>
    <property type="match status" value="1"/>
</dbReference>
<dbReference type="CDD" id="cd00680">
    <property type="entry name" value="RHO_alpha_C"/>
    <property type="match status" value="1"/>
</dbReference>
<dbReference type="Gene3D" id="3.90.380.10">
    <property type="entry name" value="Naphthalene 1,2-dioxygenase Alpha Subunit, Chain A, domain 1"/>
    <property type="match status" value="2"/>
</dbReference>
<evidence type="ECO:0000256" key="6">
    <source>
        <dbReference type="ARBA" id="ARBA00023014"/>
    </source>
</evidence>
<dbReference type="GO" id="GO:0016491">
    <property type="term" value="F:oxidoreductase activity"/>
    <property type="evidence" value="ECO:0007669"/>
    <property type="project" value="UniProtKB-KW"/>
</dbReference>
<comment type="cofactor">
    <cofactor evidence="1">
        <name>Fe cation</name>
        <dbReference type="ChEBI" id="CHEBI:24875"/>
    </cofactor>
</comment>
<dbReference type="Pfam" id="PF00848">
    <property type="entry name" value="Ring_hydroxyl_A"/>
    <property type="match status" value="1"/>
</dbReference>
<keyword evidence="6" id="KW-0411">Iron-sulfur</keyword>
<evidence type="ECO:0000256" key="2">
    <source>
        <dbReference type="ARBA" id="ARBA00022714"/>
    </source>
</evidence>
<dbReference type="Pfam" id="PF00355">
    <property type="entry name" value="Rieske"/>
    <property type="match status" value="1"/>
</dbReference>
<dbReference type="InterPro" id="IPR036922">
    <property type="entry name" value="Rieske_2Fe-2S_sf"/>
</dbReference>